<sequence length="223" mass="24342">MATPSSTSSIPPAPILLPKLAFSSASFDLSADTDSTPNSETTTLTDRHDSLKESPRSSICSSRSTESSVPTSSKQSSHKRVRFQESVCWSYFDVEQHITTRPELEHKSSFLGRSWARFKSRNSSGDLDISSTTPSGLRNMQGKNNSADMLSKVSTSPSGRPVLTRRSSSSSSMAYSIQQPLRQSAGRRYDAAATHAIWRASAAKAKGDWDDLLSNPRSSRLYA</sequence>
<reference evidence="2" key="1">
    <citation type="journal article" date="2020" name="Stud. Mycol.">
        <title>101 Dothideomycetes genomes: a test case for predicting lifestyles and emergence of pathogens.</title>
        <authorList>
            <person name="Haridas S."/>
            <person name="Albert R."/>
            <person name="Binder M."/>
            <person name="Bloem J."/>
            <person name="Labutti K."/>
            <person name="Salamov A."/>
            <person name="Andreopoulos B."/>
            <person name="Baker S."/>
            <person name="Barry K."/>
            <person name="Bills G."/>
            <person name="Bluhm B."/>
            <person name="Cannon C."/>
            <person name="Castanera R."/>
            <person name="Culley D."/>
            <person name="Daum C."/>
            <person name="Ezra D."/>
            <person name="Gonzalez J."/>
            <person name="Henrissat B."/>
            <person name="Kuo A."/>
            <person name="Liang C."/>
            <person name="Lipzen A."/>
            <person name="Lutzoni F."/>
            <person name="Magnuson J."/>
            <person name="Mondo S."/>
            <person name="Nolan M."/>
            <person name="Ohm R."/>
            <person name="Pangilinan J."/>
            <person name="Park H.-J."/>
            <person name="Ramirez L."/>
            <person name="Alfaro M."/>
            <person name="Sun H."/>
            <person name="Tritt A."/>
            <person name="Yoshinaga Y."/>
            <person name="Zwiers L.-H."/>
            <person name="Turgeon B."/>
            <person name="Goodwin S."/>
            <person name="Spatafora J."/>
            <person name="Crous P."/>
            <person name="Grigoriev I."/>
        </authorList>
    </citation>
    <scope>NUCLEOTIDE SEQUENCE</scope>
    <source>
        <strain evidence="2">ATCC 36951</strain>
    </source>
</reference>
<evidence type="ECO:0000313" key="2">
    <source>
        <dbReference type="EMBL" id="KAF2163562.1"/>
    </source>
</evidence>
<dbReference type="Proteomes" id="UP000799537">
    <property type="component" value="Unassembled WGS sequence"/>
</dbReference>
<dbReference type="EMBL" id="ML993608">
    <property type="protein sequence ID" value="KAF2163562.1"/>
    <property type="molecule type" value="Genomic_DNA"/>
</dbReference>
<dbReference type="AlphaFoldDB" id="A0A6A6CCB6"/>
<feature type="region of interest" description="Disordered" evidence="1">
    <location>
        <begin position="29"/>
        <end position="77"/>
    </location>
</feature>
<feature type="compositionally biased region" description="Low complexity" evidence="1">
    <location>
        <begin position="56"/>
        <end position="75"/>
    </location>
</feature>
<dbReference type="GeneID" id="54566902"/>
<keyword evidence="3" id="KW-1185">Reference proteome</keyword>
<dbReference type="OrthoDB" id="3649457at2759"/>
<evidence type="ECO:0000256" key="1">
    <source>
        <dbReference type="SAM" id="MobiDB-lite"/>
    </source>
</evidence>
<feature type="region of interest" description="Disordered" evidence="1">
    <location>
        <begin position="204"/>
        <end position="223"/>
    </location>
</feature>
<proteinExistence type="predicted"/>
<accession>A0A6A6CCB6</accession>
<feature type="region of interest" description="Disordered" evidence="1">
    <location>
        <begin position="121"/>
        <end position="178"/>
    </location>
</feature>
<feature type="compositionally biased region" description="Basic and acidic residues" evidence="1">
    <location>
        <begin position="45"/>
        <end position="55"/>
    </location>
</feature>
<name>A0A6A6CCB6_ZASCE</name>
<feature type="compositionally biased region" description="Polar residues" evidence="1">
    <location>
        <begin position="121"/>
        <end position="158"/>
    </location>
</feature>
<protein>
    <submittedName>
        <fullName evidence="2">Uncharacterized protein</fullName>
    </submittedName>
</protein>
<gene>
    <name evidence="2" type="ORF">M409DRAFT_57447</name>
</gene>
<dbReference type="RefSeq" id="XP_033664451.1">
    <property type="nucleotide sequence ID" value="XM_033813630.1"/>
</dbReference>
<organism evidence="2 3">
    <name type="scientific">Zasmidium cellare ATCC 36951</name>
    <dbReference type="NCBI Taxonomy" id="1080233"/>
    <lineage>
        <taxon>Eukaryota</taxon>
        <taxon>Fungi</taxon>
        <taxon>Dikarya</taxon>
        <taxon>Ascomycota</taxon>
        <taxon>Pezizomycotina</taxon>
        <taxon>Dothideomycetes</taxon>
        <taxon>Dothideomycetidae</taxon>
        <taxon>Mycosphaerellales</taxon>
        <taxon>Mycosphaerellaceae</taxon>
        <taxon>Zasmidium</taxon>
    </lineage>
</organism>
<evidence type="ECO:0000313" key="3">
    <source>
        <dbReference type="Proteomes" id="UP000799537"/>
    </source>
</evidence>